<dbReference type="STRING" id="280871.TL10_27845"/>
<dbReference type="SUPFAM" id="SSF53271">
    <property type="entry name" value="PRTase-like"/>
    <property type="match status" value="1"/>
</dbReference>
<sequence length="276" mass="29875">MTDRQTDVQLRHDIAVALGKVAYFHNIAAGPGICRVCRGPASGSDVCSRCQSTEAALDGATCDQTFFLAYADGQNPGGWSQSAQTMRLYKEIPPTELCVEHVHELAFVVTWIHDACMLAVDGGWDAAAFVPSRTPREGLHPVAGIARNVARLAVDDPASGGPHEIQRVALEPGPVNLPRVANADRFAVPEKWRSRVEGKRVLLVDDTWATGTSIQSTAAALKAAGAVSVTGLCVARWLSWDWESHVPLLKQVTTKPYDPFDCFAGTHQCRLNPQHE</sequence>
<dbReference type="RefSeq" id="WP_016894744.1">
    <property type="nucleotide sequence ID" value="NZ_JXST01000064.1"/>
</dbReference>
<protein>
    <submittedName>
        <fullName evidence="2">Amidophosphoribosyltransferase</fullName>
    </submittedName>
</protein>
<dbReference type="EMBL" id="JXST01000064">
    <property type="protein sequence ID" value="KIU13799.1"/>
    <property type="molecule type" value="Genomic_DNA"/>
</dbReference>
<organism evidence="2 3">
    <name type="scientific">Mycolicibacterium llatzerense</name>
    <dbReference type="NCBI Taxonomy" id="280871"/>
    <lineage>
        <taxon>Bacteria</taxon>
        <taxon>Bacillati</taxon>
        <taxon>Actinomycetota</taxon>
        <taxon>Actinomycetes</taxon>
        <taxon>Mycobacteriales</taxon>
        <taxon>Mycobacteriaceae</taxon>
        <taxon>Mycolicibacterium</taxon>
    </lineage>
</organism>
<dbReference type="PATRIC" id="fig|280871.6.peg.5778"/>
<reference evidence="2 3" key="1">
    <citation type="submission" date="2015-01" db="EMBL/GenBank/DDBJ databases">
        <title>Genome sequence of Mycobacterium llatzerense and Mycobacterium immunogenum recovered from brain abscess.</title>
        <authorList>
            <person name="Greninger A.L."/>
            <person name="Langelier C."/>
            <person name="Cunningham G."/>
            <person name="Chiu C.Y."/>
            <person name="Miller S."/>
        </authorList>
    </citation>
    <scope>NUCLEOTIDE SEQUENCE [LARGE SCALE GENOMIC DNA]</scope>
    <source>
        <strain evidence="2 3">CLUC14</strain>
    </source>
</reference>
<dbReference type="AlphaFoldDB" id="A0A0D1JML0"/>
<keyword evidence="3" id="KW-1185">Reference proteome</keyword>
<evidence type="ECO:0000313" key="3">
    <source>
        <dbReference type="Proteomes" id="UP000032221"/>
    </source>
</evidence>
<dbReference type="Gene3D" id="3.40.50.2020">
    <property type="match status" value="1"/>
</dbReference>
<evidence type="ECO:0000256" key="1">
    <source>
        <dbReference type="ARBA" id="ARBA00008007"/>
    </source>
</evidence>
<name>A0A0D1JML0_9MYCO</name>
<dbReference type="Proteomes" id="UP000032221">
    <property type="component" value="Unassembled WGS sequence"/>
</dbReference>
<keyword evidence="2" id="KW-0808">Transferase</keyword>
<comment type="caution">
    <text evidence="2">The sequence shown here is derived from an EMBL/GenBank/DDBJ whole genome shotgun (WGS) entry which is preliminary data.</text>
</comment>
<dbReference type="InterPro" id="IPR029057">
    <property type="entry name" value="PRTase-like"/>
</dbReference>
<comment type="similarity">
    <text evidence="1">Belongs to the ComF/GntX family.</text>
</comment>
<dbReference type="GO" id="GO:0016757">
    <property type="term" value="F:glycosyltransferase activity"/>
    <property type="evidence" value="ECO:0007669"/>
    <property type="project" value="UniProtKB-KW"/>
</dbReference>
<dbReference type="InterPro" id="IPR051910">
    <property type="entry name" value="ComF/GntX_DNA_util-trans"/>
</dbReference>
<dbReference type="OrthoDB" id="3403421at2"/>
<gene>
    <name evidence="2" type="ORF">TL10_27845</name>
</gene>
<accession>A0A0D1JML0</accession>
<keyword evidence="2" id="KW-0328">Glycosyltransferase</keyword>
<dbReference type="CDD" id="cd06223">
    <property type="entry name" value="PRTases_typeI"/>
    <property type="match status" value="1"/>
</dbReference>
<dbReference type="InterPro" id="IPR000836">
    <property type="entry name" value="PRTase_dom"/>
</dbReference>
<dbReference type="PANTHER" id="PTHR47505:SF1">
    <property type="entry name" value="DNA UTILIZATION PROTEIN YHGH"/>
    <property type="match status" value="1"/>
</dbReference>
<dbReference type="PANTHER" id="PTHR47505">
    <property type="entry name" value="DNA UTILIZATION PROTEIN YHGH"/>
    <property type="match status" value="1"/>
</dbReference>
<evidence type="ECO:0000313" key="2">
    <source>
        <dbReference type="EMBL" id="KIU13799.1"/>
    </source>
</evidence>
<proteinExistence type="inferred from homology"/>